<accession>A0ABY0HBD3</accession>
<feature type="compositionally biased region" description="Basic and acidic residues" evidence="1">
    <location>
        <begin position="278"/>
        <end position="304"/>
    </location>
</feature>
<evidence type="ECO:0000313" key="3">
    <source>
        <dbReference type="Proteomes" id="UP000294003"/>
    </source>
</evidence>
<feature type="compositionally biased region" description="Basic and acidic residues" evidence="1">
    <location>
        <begin position="213"/>
        <end position="234"/>
    </location>
</feature>
<evidence type="ECO:0000256" key="1">
    <source>
        <dbReference type="SAM" id="MobiDB-lite"/>
    </source>
</evidence>
<dbReference type="Proteomes" id="UP000294003">
    <property type="component" value="Unassembled WGS sequence"/>
</dbReference>
<feature type="compositionally biased region" description="Pro residues" evidence="1">
    <location>
        <begin position="93"/>
        <end position="105"/>
    </location>
</feature>
<reference evidence="2 3" key="1">
    <citation type="submission" date="2018-06" db="EMBL/GenBank/DDBJ databases">
        <title>Complete Genomes of Monosporascus.</title>
        <authorList>
            <person name="Robinson A.J."/>
            <person name="Natvig D.O."/>
        </authorList>
    </citation>
    <scope>NUCLEOTIDE SEQUENCE [LARGE SCALE GENOMIC DNA]</scope>
    <source>
        <strain evidence="2 3">CBS 609.92</strain>
    </source>
</reference>
<proteinExistence type="predicted"/>
<comment type="caution">
    <text evidence="2">The sequence shown here is derived from an EMBL/GenBank/DDBJ whole genome shotgun (WGS) entry which is preliminary data.</text>
</comment>
<sequence>MSRYDDGASRGRPNRQRDYVGGTAALDYPPSEGIGAYSGEVPRIPSPGRTAYPRPTSQAPLAYEPHAPFHPAPPRGASNLQIIKSQPQSRPRSLPPPVEYRPPPSSRELTRERWRRARAGDDSDDDDRSDVETPRTPLVKARGIIGDTFTDSPGGLGVGILGALVGGLAAKEASDATSQHSGGRRGDPEHRRNQILSTAVGAVVGALGANAFEKRLEDNRERERAARQQDRDSAWRSGGRDGSVLDKTEVFTRPRSGGGREGSRSRSRSRSRGGGGGRKKDWDPWDHRSERRGSGRGLEREVDTGVRSWKDVEDWVYDDGKFGRSPPSLDEYRY</sequence>
<feature type="region of interest" description="Disordered" evidence="1">
    <location>
        <begin position="169"/>
        <end position="198"/>
    </location>
</feature>
<feature type="region of interest" description="Disordered" evidence="1">
    <location>
        <begin position="1"/>
        <end position="156"/>
    </location>
</feature>
<organism evidence="2 3">
    <name type="scientific">Monosporascus cannonballus</name>
    <dbReference type="NCBI Taxonomy" id="155416"/>
    <lineage>
        <taxon>Eukaryota</taxon>
        <taxon>Fungi</taxon>
        <taxon>Dikarya</taxon>
        <taxon>Ascomycota</taxon>
        <taxon>Pezizomycotina</taxon>
        <taxon>Sordariomycetes</taxon>
        <taxon>Xylariomycetidae</taxon>
        <taxon>Xylariales</taxon>
        <taxon>Xylariales incertae sedis</taxon>
        <taxon>Monosporascus</taxon>
    </lineage>
</organism>
<protein>
    <recommendedName>
        <fullName evidence="4">Glycine zipper 2TM domain-containing protein</fullName>
    </recommendedName>
</protein>
<evidence type="ECO:0000313" key="2">
    <source>
        <dbReference type="EMBL" id="RYO86517.1"/>
    </source>
</evidence>
<gene>
    <name evidence="2" type="ORF">DL762_004709</name>
</gene>
<feature type="compositionally biased region" description="Basic and acidic residues" evidence="1">
    <location>
        <begin position="243"/>
        <end position="252"/>
    </location>
</feature>
<name>A0ABY0HBD3_9PEZI</name>
<evidence type="ECO:0008006" key="4">
    <source>
        <dbReference type="Google" id="ProtNLM"/>
    </source>
</evidence>
<keyword evidence="3" id="KW-1185">Reference proteome</keyword>
<feature type="region of interest" description="Disordered" evidence="1">
    <location>
        <begin position="213"/>
        <end position="304"/>
    </location>
</feature>
<dbReference type="EMBL" id="QJNS01000114">
    <property type="protein sequence ID" value="RYO86517.1"/>
    <property type="molecule type" value="Genomic_DNA"/>
</dbReference>